<name>A0A084SL65_9BACT</name>
<evidence type="ECO:0000313" key="2">
    <source>
        <dbReference type="Proteomes" id="UP000028547"/>
    </source>
</evidence>
<accession>A0A084SL65</accession>
<dbReference type="EMBL" id="JPMI01000257">
    <property type="protein sequence ID" value="KFA89200.1"/>
    <property type="molecule type" value="Genomic_DNA"/>
</dbReference>
<sequence length="86" mass="9515">MNRILLPALLCVALLGGCTRTARYVTAQTWFGQDEFYVATSEVSGNILAQSWTAQVITCEHQQGHSLVCKPQQNLNQYLNAGNTEK</sequence>
<protein>
    <recommendedName>
        <fullName evidence="3">Lipoprotein</fullName>
    </recommendedName>
</protein>
<reference evidence="1 2" key="1">
    <citation type="submission" date="2014-07" db="EMBL/GenBank/DDBJ databases">
        <title>Draft Genome Sequence of Gephyronic Acid Producer, Cystobacter violaceus Strain Cb vi76.</title>
        <authorList>
            <person name="Stevens D.C."/>
            <person name="Young J."/>
            <person name="Carmichael R."/>
            <person name="Tan J."/>
            <person name="Taylor R.E."/>
        </authorList>
    </citation>
    <scope>NUCLEOTIDE SEQUENCE [LARGE SCALE GENOMIC DNA]</scope>
    <source>
        <strain evidence="1 2">Cb vi76</strain>
    </source>
</reference>
<organism evidence="1 2">
    <name type="scientific">Archangium violaceum Cb vi76</name>
    <dbReference type="NCBI Taxonomy" id="1406225"/>
    <lineage>
        <taxon>Bacteria</taxon>
        <taxon>Pseudomonadati</taxon>
        <taxon>Myxococcota</taxon>
        <taxon>Myxococcia</taxon>
        <taxon>Myxococcales</taxon>
        <taxon>Cystobacterineae</taxon>
        <taxon>Archangiaceae</taxon>
        <taxon>Archangium</taxon>
    </lineage>
</organism>
<dbReference type="AlphaFoldDB" id="A0A084SL65"/>
<evidence type="ECO:0000313" key="1">
    <source>
        <dbReference type="EMBL" id="KFA89200.1"/>
    </source>
</evidence>
<dbReference type="PROSITE" id="PS51257">
    <property type="entry name" value="PROKAR_LIPOPROTEIN"/>
    <property type="match status" value="1"/>
</dbReference>
<gene>
    <name evidence="1" type="ORF">Q664_36325</name>
</gene>
<evidence type="ECO:0008006" key="3">
    <source>
        <dbReference type="Google" id="ProtNLM"/>
    </source>
</evidence>
<dbReference type="Proteomes" id="UP000028547">
    <property type="component" value="Unassembled WGS sequence"/>
</dbReference>
<dbReference type="RefSeq" id="WP_043406042.1">
    <property type="nucleotide sequence ID" value="NZ_JPMI01000257.1"/>
</dbReference>
<proteinExistence type="predicted"/>
<comment type="caution">
    <text evidence="1">The sequence shown here is derived from an EMBL/GenBank/DDBJ whole genome shotgun (WGS) entry which is preliminary data.</text>
</comment>